<dbReference type="Proteomes" id="UP000606921">
    <property type="component" value="Unassembled WGS sequence"/>
</dbReference>
<evidence type="ECO:0000256" key="1">
    <source>
        <dbReference type="SAM" id="MobiDB-lite"/>
    </source>
</evidence>
<name>A0ABM8PJC0_9HYPH</name>
<protein>
    <recommendedName>
        <fullName evidence="2">DUF883 domain-containing protein</fullName>
    </recommendedName>
</protein>
<evidence type="ECO:0000259" key="2">
    <source>
        <dbReference type="Pfam" id="PF19029"/>
    </source>
</evidence>
<feature type="compositionally biased region" description="Polar residues" evidence="1">
    <location>
        <begin position="1"/>
        <end position="10"/>
    </location>
</feature>
<organism evidence="3 4">
    <name type="scientific">Pseudorhizobium endolithicum</name>
    <dbReference type="NCBI Taxonomy" id="1191678"/>
    <lineage>
        <taxon>Bacteria</taxon>
        <taxon>Pseudomonadati</taxon>
        <taxon>Pseudomonadota</taxon>
        <taxon>Alphaproteobacteria</taxon>
        <taxon>Hyphomicrobiales</taxon>
        <taxon>Rhizobiaceae</taxon>
        <taxon>Rhizobium/Agrobacterium group</taxon>
        <taxon>Pseudorhizobium</taxon>
    </lineage>
</organism>
<evidence type="ECO:0000313" key="4">
    <source>
        <dbReference type="Proteomes" id="UP000606921"/>
    </source>
</evidence>
<dbReference type="RefSeq" id="WP_142592269.1">
    <property type="nucleotide sequence ID" value="NZ_CABFWF030000010.1"/>
</dbReference>
<sequence length="164" mass="17649">MAQENESPAVSSIKKERATQRGRGKKSELQEGLEDTFPASDPLSTTSTAIPTGTTRPAAARRGDGSWSAETVGDEFPLVDEALRASESEDPDLPLEIQPEEVRALRAEVARLKESVLELASGTTRVAKARAHDAVADVEDRIREQPWKAVGLAAAIGFLCGLRR</sequence>
<gene>
    <name evidence="3" type="ORF">REJC140_03159</name>
</gene>
<evidence type="ECO:0000313" key="3">
    <source>
        <dbReference type="EMBL" id="CAD7033236.1"/>
    </source>
</evidence>
<feature type="compositionally biased region" description="Low complexity" evidence="1">
    <location>
        <begin position="45"/>
        <end position="55"/>
    </location>
</feature>
<feature type="domain" description="DUF883" evidence="2">
    <location>
        <begin position="139"/>
        <end position="162"/>
    </location>
</feature>
<proteinExistence type="predicted"/>
<dbReference type="EMBL" id="CABFWF030000010">
    <property type="protein sequence ID" value="CAD7033236.1"/>
    <property type="molecule type" value="Genomic_DNA"/>
</dbReference>
<feature type="compositionally biased region" description="Basic and acidic residues" evidence="1">
    <location>
        <begin position="13"/>
        <end position="29"/>
    </location>
</feature>
<feature type="region of interest" description="Disordered" evidence="1">
    <location>
        <begin position="1"/>
        <end position="71"/>
    </location>
</feature>
<keyword evidence="4" id="KW-1185">Reference proteome</keyword>
<accession>A0ABM8PJC0</accession>
<dbReference type="Pfam" id="PF19029">
    <property type="entry name" value="DUF883_C"/>
    <property type="match status" value="1"/>
</dbReference>
<comment type="caution">
    <text evidence="3">The sequence shown here is derived from an EMBL/GenBank/DDBJ whole genome shotgun (WGS) entry which is preliminary data.</text>
</comment>
<dbReference type="InterPro" id="IPR043605">
    <property type="entry name" value="DUF883_C"/>
</dbReference>
<reference evidence="3 4" key="1">
    <citation type="submission" date="2020-11" db="EMBL/GenBank/DDBJ databases">
        <authorList>
            <person name="Lassalle F."/>
        </authorList>
    </citation>
    <scope>NUCLEOTIDE SEQUENCE [LARGE SCALE GENOMIC DNA]</scope>
    <source>
        <strain evidence="3 4">JC140</strain>
    </source>
</reference>